<dbReference type="GO" id="GO:0016020">
    <property type="term" value="C:membrane"/>
    <property type="evidence" value="ECO:0007669"/>
    <property type="project" value="UniProtKB-SubCell"/>
</dbReference>
<feature type="transmembrane region" description="Helical" evidence="6">
    <location>
        <begin position="92"/>
        <end position="109"/>
    </location>
</feature>
<gene>
    <name evidence="7" type="ORF">KL86DYS2_13526</name>
</gene>
<dbReference type="EMBL" id="FLUL01000001">
    <property type="protein sequence ID" value="SBW09042.1"/>
    <property type="molecule type" value="Genomic_DNA"/>
</dbReference>
<keyword evidence="4 6" id="KW-1133">Transmembrane helix</keyword>
<dbReference type="AlphaFoldDB" id="A0A212KBK1"/>
<feature type="transmembrane region" description="Helical" evidence="6">
    <location>
        <begin position="51"/>
        <end position="72"/>
    </location>
</feature>
<comment type="similarity">
    <text evidence="2">Belongs to the TerC family.</text>
</comment>
<feature type="transmembrane region" description="Helical" evidence="6">
    <location>
        <begin position="206"/>
        <end position="231"/>
    </location>
</feature>
<comment type="subcellular location">
    <subcellularLocation>
        <location evidence="1">Membrane</location>
        <topology evidence="1">Multi-pass membrane protein</topology>
    </subcellularLocation>
</comment>
<organism evidence="7">
    <name type="scientific">uncultured Dysgonomonas sp</name>
    <dbReference type="NCBI Taxonomy" id="206096"/>
    <lineage>
        <taxon>Bacteria</taxon>
        <taxon>Pseudomonadati</taxon>
        <taxon>Bacteroidota</taxon>
        <taxon>Bacteroidia</taxon>
        <taxon>Bacteroidales</taxon>
        <taxon>Dysgonomonadaceae</taxon>
        <taxon>Dysgonomonas</taxon>
        <taxon>environmental samples</taxon>
    </lineage>
</organism>
<reference evidence="7" key="1">
    <citation type="submission" date="2016-04" db="EMBL/GenBank/DDBJ databases">
        <authorList>
            <person name="Evans L.H."/>
            <person name="Alamgir A."/>
            <person name="Owens N."/>
            <person name="Weber N.D."/>
            <person name="Virtaneva K."/>
            <person name="Barbian K."/>
            <person name="Babar A."/>
            <person name="Rosenke K."/>
        </authorList>
    </citation>
    <scope>NUCLEOTIDE SEQUENCE</scope>
    <source>
        <strain evidence="7">86-2</strain>
    </source>
</reference>
<evidence type="ECO:0000256" key="3">
    <source>
        <dbReference type="ARBA" id="ARBA00022692"/>
    </source>
</evidence>
<keyword evidence="3 6" id="KW-0812">Transmembrane</keyword>
<feature type="transmembrane region" description="Helical" evidence="6">
    <location>
        <begin position="162"/>
        <end position="185"/>
    </location>
</feature>
<dbReference type="PANTHER" id="PTHR30238:SF4">
    <property type="entry name" value="SLL1022 PROTEIN"/>
    <property type="match status" value="1"/>
</dbReference>
<accession>A0A212KBK1</accession>
<keyword evidence="5 6" id="KW-0472">Membrane</keyword>
<dbReference type="PANTHER" id="PTHR30238">
    <property type="entry name" value="MEMBRANE BOUND PREDICTED REDOX MODULATOR"/>
    <property type="match status" value="1"/>
</dbReference>
<feature type="transmembrane region" description="Helical" evidence="6">
    <location>
        <begin position="130"/>
        <end position="156"/>
    </location>
</feature>
<evidence type="ECO:0000256" key="1">
    <source>
        <dbReference type="ARBA" id="ARBA00004141"/>
    </source>
</evidence>
<sequence length="275" mass="30284">MEILETFFLPSAWIALLTLSFLEIVLGIDNIVFLSIVSAKLPAKEQPKARTVGLILAMLFRIALLFCISWLMKLTKPIISFDTQWLDGSISGQSIIILVGGLFLLYKSVTEIHHKLEGESDSVTTRSKTSFWGVIAQIVALDIVFSFDSVLTAVGLVSFSEFGYVGAMTIMVTAVVLAVMVMLLFSGPVSRFVNDHPTIQMLGLSFLILIGVMLIVEAAHLSSLSIFGTVVGEIPKGYIYFAIAFSLLVEFLNMKLRKKSKPVKLIDSEIVEKEK</sequence>
<evidence type="ECO:0008006" key="8">
    <source>
        <dbReference type="Google" id="ProtNLM"/>
    </source>
</evidence>
<evidence type="ECO:0000313" key="7">
    <source>
        <dbReference type="EMBL" id="SBW09042.1"/>
    </source>
</evidence>
<dbReference type="RefSeq" id="WP_135105005.1">
    <property type="nucleotide sequence ID" value="NZ_LT599021.1"/>
</dbReference>
<protein>
    <recommendedName>
        <fullName evidence="8">TerC family protein</fullName>
    </recommendedName>
</protein>
<dbReference type="InterPro" id="IPR005496">
    <property type="entry name" value="Integral_membrane_TerC"/>
</dbReference>
<evidence type="ECO:0000256" key="5">
    <source>
        <dbReference type="ARBA" id="ARBA00023136"/>
    </source>
</evidence>
<dbReference type="Pfam" id="PF03741">
    <property type="entry name" value="TerC"/>
    <property type="match status" value="1"/>
</dbReference>
<feature type="transmembrane region" description="Helical" evidence="6">
    <location>
        <begin position="237"/>
        <end position="254"/>
    </location>
</feature>
<proteinExistence type="inferred from homology"/>
<evidence type="ECO:0000256" key="6">
    <source>
        <dbReference type="SAM" id="Phobius"/>
    </source>
</evidence>
<name>A0A212KBK1_9BACT</name>
<evidence type="ECO:0000256" key="4">
    <source>
        <dbReference type="ARBA" id="ARBA00022989"/>
    </source>
</evidence>
<feature type="transmembrane region" description="Helical" evidence="6">
    <location>
        <begin position="12"/>
        <end position="39"/>
    </location>
</feature>
<evidence type="ECO:0000256" key="2">
    <source>
        <dbReference type="ARBA" id="ARBA00007511"/>
    </source>
</evidence>